<gene>
    <name evidence="7" type="ORF">TorRG33x02_233520</name>
</gene>
<comment type="subcellular location">
    <subcellularLocation>
        <location evidence="1">Secreted</location>
        <location evidence="1">Cell wall</location>
    </subcellularLocation>
</comment>
<accession>A0A2P5E5N7</accession>
<dbReference type="GO" id="GO:0005975">
    <property type="term" value="P:carbohydrate metabolic process"/>
    <property type="evidence" value="ECO:0007669"/>
    <property type="project" value="InterPro"/>
</dbReference>
<dbReference type="InterPro" id="IPR051801">
    <property type="entry name" value="GH28_Enzymes"/>
</dbReference>
<keyword evidence="5 6" id="KW-0326">Glycosidase</keyword>
<reference evidence="8" key="1">
    <citation type="submission" date="2016-06" db="EMBL/GenBank/DDBJ databases">
        <title>Parallel loss of symbiosis genes in relatives of nitrogen-fixing non-legume Parasponia.</title>
        <authorList>
            <person name="Van Velzen R."/>
            <person name="Holmer R."/>
            <person name="Bu F."/>
            <person name="Rutten L."/>
            <person name="Van Zeijl A."/>
            <person name="Liu W."/>
            <person name="Santuari L."/>
            <person name="Cao Q."/>
            <person name="Sharma T."/>
            <person name="Shen D."/>
            <person name="Roswanjaya Y."/>
            <person name="Wardhani T."/>
            <person name="Kalhor M.S."/>
            <person name="Jansen J."/>
            <person name="Van den Hoogen J."/>
            <person name="Gungor B."/>
            <person name="Hartog M."/>
            <person name="Hontelez J."/>
            <person name="Verver J."/>
            <person name="Yang W.-C."/>
            <person name="Schijlen E."/>
            <person name="Repin R."/>
            <person name="Schilthuizen M."/>
            <person name="Schranz E."/>
            <person name="Heidstra R."/>
            <person name="Miyata K."/>
            <person name="Fedorova E."/>
            <person name="Kohlen W."/>
            <person name="Bisseling T."/>
            <person name="Smit S."/>
            <person name="Geurts R."/>
        </authorList>
    </citation>
    <scope>NUCLEOTIDE SEQUENCE [LARGE SCALE GENOMIC DNA]</scope>
    <source>
        <strain evidence="8">cv. RG33-2</strain>
    </source>
</reference>
<sequence>MGVGIHIKTNIGRGGIIRNITFSNVYMENARKGIKISGDVGDHPDNKFNPNALPVVKGITIKDVWGVGVLQAGLIRGLKSSPFTGVCLSNVNLHGTTGPRTPPWQCSDVIGASRLVSPWPCAQLSSGQQIGSCSNY</sequence>
<dbReference type="EMBL" id="JXTC01000230">
    <property type="protein sequence ID" value="PON80856.1"/>
    <property type="molecule type" value="Genomic_DNA"/>
</dbReference>
<dbReference type="Pfam" id="PF00295">
    <property type="entry name" value="Glyco_hydro_28"/>
    <property type="match status" value="1"/>
</dbReference>
<keyword evidence="3" id="KW-0964">Secreted</keyword>
<dbReference type="AlphaFoldDB" id="A0A2P5E5N7"/>
<dbReference type="InterPro" id="IPR000743">
    <property type="entry name" value="Glyco_hydro_28"/>
</dbReference>
<evidence type="ECO:0000256" key="2">
    <source>
        <dbReference type="ARBA" id="ARBA00008834"/>
    </source>
</evidence>
<dbReference type="PANTHER" id="PTHR31339">
    <property type="entry name" value="PECTIN LYASE-RELATED"/>
    <property type="match status" value="1"/>
</dbReference>
<comment type="similarity">
    <text evidence="2 6">Belongs to the glycosyl hydrolase 28 family.</text>
</comment>
<evidence type="ECO:0000256" key="5">
    <source>
        <dbReference type="ARBA" id="ARBA00023295"/>
    </source>
</evidence>
<dbReference type="Gene3D" id="2.160.20.10">
    <property type="entry name" value="Single-stranded right-handed beta-helix, Pectin lyase-like"/>
    <property type="match status" value="1"/>
</dbReference>
<keyword evidence="4 6" id="KW-0378">Hydrolase</keyword>
<dbReference type="GO" id="GO:0004650">
    <property type="term" value="F:polygalacturonase activity"/>
    <property type="evidence" value="ECO:0007669"/>
    <property type="project" value="InterPro"/>
</dbReference>
<dbReference type="InterPro" id="IPR012334">
    <property type="entry name" value="Pectin_lyas_fold"/>
</dbReference>
<dbReference type="Proteomes" id="UP000237000">
    <property type="component" value="Unassembled WGS sequence"/>
</dbReference>
<dbReference type="SUPFAM" id="SSF51126">
    <property type="entry name" value="Pectin lyase-like"/>
    <property type="match status" value="1"/>
</dbReference>
<dbReference type="OrthoDB" id="1610090at2759"/>
<protein>
    <submittedName>
        <fullName evidence="7">Glycoside hydrolase</fullName>
    </submittedName>
</protein>
<keyword evidence="3" id="KW-0134">Cell wall</keyword>
<evidence type="ECO:0000313" key="8">
    <source>
        <dbReference type="Proteomes" id="UP000237000"/>
    </source>
</evidence>
<comment type="caution">
    <text evidence="7">The sequence shown here is derived from an EMBL/GenBank/DDBJ whole genome shotgun (WGS) entry which is preliminary data.</text>
</comment>
<dbReference type="InParanoid" id="A0A2P5E5N7"/>
<keyword evidence="8" id="KW-1185">Reference proteome</keyword>
<evidence type="ECO:0000256" key="6">
    <source>
        <dbReference type="RuleBase" id="RU361169"/>
    </source>
</evidence>
<proteinExistence type="inferred from homology"/>
<dbReference type="STRING" id="63057.A0A2P5E5N7"/>
<evidence type="ECO:0000313" key="7">
    <source>
        <dbReference type="EMBL" id="PON80856.1"/>
    </source>
</evidence>
<evidence type="ECO:0000256" key="4">
    <source>
        <dbReference type="ARBA" id="ARBA00022801"/>
    </source>
</evidence>
<evidence type="ECO:0000256" key="3">
    <source>
        <dbReference type="ARBA" id="ARBA00022512"/>
    </source>
</evidence>
<name>A0A2P5E5N7_TREOI</name>
<evidence type="ECO:0000256" key="1">
    <source>
        <dbReference type="ARBA" id="ARBA00004191"/>
    </source>
</evidence>
<dbReference type="InterPro" id="IPR011050">
    <property type="entry name" value="Pectin_lyase_fold/virulence"/>
</dbReference>
<dbReference type="PANTHER" id="PTHR31339:SF3">
    <property type="entry name" value="PECTIN LYASE-LIKE SUPERFAMILY PROTEIN"/>
    <property type="match status" value="1"/>
</dbReference>
<organism evidence="7 8">
    <name type="scientific">Trema orientale</name>
    <name type="common">Charcoal tree</name>
    <name type="synonym">Celtis orientalis</name>
    <dbReference type="NCBI Taxonomy" id="63057"/>
    <lineage>
        <taxon>Eukaryota</taxon>
        <taxon>Viridiplantae</taxon>
        <taxon>Streptophyta</taxon>
        <taxon>Embryophyta</taxon>
        <taxon>Tracheophyta</taxon>
        <taxon>Spermatophyta</taxon>
        <taxon>Magnoliopsida</taxon>
        <taxon>eudicotyledons</taxon>
        <taxon>Gunneridae</taxon>
        <taxon>Pentapetalae</taxon>
        <taxon>rosids</taxon>
        <taxon>fabids</taxon>
        <taxon>Rosales</taxon>
        <taxon>Cannabaceae</taxon>
        <taxon>Trema</taxon>
    </lineage>
</organism>